<dbReference type="PANTHER" id="PTHR11066:SF34">
    <property type="entry name" value="ACYL-COENZYME A THIOESTERASE 8"/>
    <property type="match status" value="1"/>
</dbReference>
<dbReference type="Proteomes" id="UP001501427">
    <property type="component" value="Unassembled WGS sequence"/>
</dbReference>
<keyword evidence="9" id="KW-1185">Reference proteome</keyword>
<dbReference type="InterPro" id="IPR029069">
    <property type="entry name" value="HotDog_dom_sf"/>
</dbReference>
<dbReference type="Pfam" id="PF13622">
    <property type="entry name" value="4HBT_3"/>
    <property type="match status" value="1"/>
</dbReference>
<feature type="domain" description="Acyl-CoA thioesterase-like N-terminal HotDog" evidence="4">
    <location>
        <begin position="51"/>
        <end position="117"/>
    </location>
</feature>
<dbReference type="Gene3D" id="2.40.160.210">
    <property type="entry name" value="Acyl-CoA thioesterase, double hotdog domain"/>
    <property type="match status" value="1"/>
</dbReference>
<feature type="domain" description="Acyl-CoA thioesterase-like C-terminal" evidence="5">
    <location>
        <begin position="144"/>
        <end position="278"/>
    </location>
</feature>
<comment type="similarity">
    <text evidence="1">Belongs to the C/M/P thioester hydrolase family.</text>
</comment>
<dbReference type="InterPro" id="IPR049450">
    <property type="entry name" value="ACOT8-like_C"/>
</dbReference>
<evidence type="ECO:0000256" key="1">
    <source>
        <dbReference type="ARBA" id="ARBA00006538"/>
    </source>
</evidence>
<dbReference type="GO" id="GO:0009062">
    <property type="term" value="P:fatty acid catabolic process"/>
    <property type="evidence" value="ECO:0007669"/>
    <property type="project" value="TreeGrafter"/>
</dbReference>
<dbReference type="SUPFAM" id="SSF54637">
    <property type="entry name" value="Thioesterase/thiol ester dehydrase-isomerase"/>
    <property type="match status" value="2"/>
</dbReference>
<comment type="caution">
    <text evidence="7">The sequence shown here is derived from an EMBL/GenBank/DDBJ whole genome shotgun (WGS) entry which is preliminary data.</text>
</comment>
<feature type="region of interest" description="Disordered" evidence="3">
    <location>
        <begin position="133"/>
        <end position="152"/>
    </location>
</feature>
<sequence>MGAGGERAAAGEPARPWDQDELLRLMDVRPAGPGRYTAPPHEGAERNVVEAGQLLADAVVAAAKEIPDQRVTSASMVFSRAAGHDKGIAVDLDVVHRGRTYSTVQARVAQEDELRCAGLILMGADADDLVTSTAPMPDVPRPDEVRPFGPPGMRVRGRELRVVDDAYDWDPQHVGPPELLVWTRFAAAPAASYLHSALMTHSVTHWTIAAALRPHAGYSEAMAHKTISTGISKATVAYHDDIDVSRWFLYANQVVYTGRGTTQSEGRVYAEDGRLVASYAVHGMIRPLVRRPGAPDMVL</sequence>
<dbReference type="Pfam" id="PF20789">
    <property type="entry name" value="4HBT_3C"/>
    <property type="match status" value="1"/>
</dbReference>
<evidence type="ECO:0000256" key="3">
    <source>
        <dbReference type="SAM" id="MobiDB-lite"/>
    </source>
</evidence>
<evidence type="ECO:0000313" key="7">
    <source>
        <dbReference type="EMBL" id="MBB4775989.1"/>
    </source>
</evidence>
<dbReference type="EMBL" id="JACHMV010000001">
    <property type="protein sequence ID" value="MBB4775989.1"/>
    <property type="molecule type" value="Genomic_DNA"/>
</dbReference>
<accession>A0A7W7IF61</accession>
<evidence type="ECO:0000313" key="6">
    <source>
        <dbReference type="EMBL" id="GAA0571173.1"/>
    </source>
</evidence>
<dbReference type="PANTHER" id="PTHR11066">
    <property type="entry name" value="ACYL-COA THIOESTERASE"/>
    <property type="match status" value="1"/>
</dbReference>
<protein>
    <submittedName>
        <fullName evidence="7">Acyl-CoA thioesterase</fullName>
    </submittedName>
    <submittedName>
        <fullName evidence="6">Thioesterase family protein</fullName>
    </submittedName>
</protein>
<dbReference type="RefSeq" id="WP_184885621.1">
    <property type="nucleotide sequence ID" value="NZ_BAAAHD010000032.1"/>
</dbReference>
<reference evidence="6 9" key="1">
    <citation type="journal article" date="2019" name="Int. J. Syst. Evol. Microbiol.">
        <title>The Global Catalogue of Microorganisms (GCM) 10K type strain sequencing project: providing services to taxonomists for standard genome sequencing and annotation.</title>
        <authorList>
            <consortium name="The Broad Institute Genomics Platform"/>
            <consortium name="The Broad Institute Genome Sequencing Center for Infectious Disease"/>
            <person name="Wu L."/>
            <person name="Ma J."/>
        </authorList>
    </citation>
    <scope>NUCLEOTIDE SEQUENCE [LARGE SCALE GENOMIC DNA]</scope>
    <source>
        <strain evidence="6 9">JCM 10667</strain>
    </source>
</reference>
<dbReference type="EMBL" id="BAAAHD010000032">
    <property type="protein sequence ID" value="GAA0571173.1"/>
    <property type="molecule type" value="Genomic_DNA"/>
</dbReference>
<evidence type="ECO:0000259" key="4">
    <source>
        <dbReference type="Pfam" id="PF13622"/>
    </source>
</evidence>
<evidence type="ECO:0000259" key="5">
    <source>
        <dbReference type="Pfam" id="PF20789"/>
    </source>
</evidence>
<name>A0A7W7IF61_9ACTN</name>
<reference evidence="7 8" key="2">
    <citation type="submission" date="2020-08" db="EMBL/GenBank/DDBJ databases">
        <title>Sequencing the genomes of 1000 actinobacteria strains.</title>
        <authorList>
            <person name="Klenk H.-P."/>
        </authorList>
    </citation>
    <scope>NUCLEOTIDE SEQUENCE [LARGE SCALE GENOMIC DNA]</scope>
    <source>
        <strain evidence="7 8">DSM 44772</strain>
    </source>
</reference>
<dbReference type="GO" id="GO:0006637">
    <property type="term" value="P:acyl-CoA metabolic process"/>
    <property type="evidence" value="ECO:0007669"/>
    <property type="project" value="InterPro"/>
</dbReference>
<gene>
    <name evidence="7" type="ORF">F4557_004407</name>
    <name evidence="6" type="ORF">GCM10009546_37420</name>
</gene>
<dbReference type="Proteomes" id="UP000549343">
    <property type="component" value="Unassembled WGS sequence"/>
</dbReference>
<evidence type="ECO:0000313" key="8">
    <source>
        <dbReference type="Proteomes" id="UP000549343"/>
    </source>
</evidence>
<dbReference type="AlphaFoldDB" id="A0A7W7IF61"/>
<dbReference type="InterPro" id="IPR003703">
    <property type="entry name" value="Acyl_CoA_thio"/>
</dbReference>
<dbReference type="InterPro" id="IPR049449">
    <property type="entry name" value="TesB_ACOT8-like_N"/>
</dbReference>
<keyword evidence="2" id="KW-0378">Hydrolase</keyword>
<evidence type="ECO:0000256" key="2">
    <source>
        <dbReference type="ARBA" id="ARBA00022801"/>
    </source>
</evidence>
<proteinExistence type="inferred from homology"/>
<reference evidence="6" key="3">
    <citation type="submission" date="2023-12" db="EMBL/GenBank/DDBJ databases">
        <authorList>
            <person name="Sun Q."/>
            <person name="Inoue M."/>
        </authorList>
    </citation>
    <scope>NUCLEOTIDE SEQUENCE</scope>
    <source>
        <strain evidence="6">JCM 10667</strain>
    </source>
</reference>
<organism evidence="7 8">
    <name type="scientific">Actinomadura livida</name>
    <dbReference type="NCBI Taxonomy" id="79909"/>
    <lineage>
        <taxon>Bacteria</taxon>
        <taxon>Bacillati</taxon>
        <taxon>Actinomycetota</taxon>
        <taxon>Actinomycetes</taxon>
        <taxon>Streptosporangiales</taxon>
        <taxon>Thermomonosporaceae</taxon>
        <taxon>Actinomadura</taxon>
    </lineage>
</organism>
<dbReference type="GO" id="GO:0047617">
    <property type="term" value="F:fatty acyl-CoA hydrolase activity"/>
    <property type="evidence" value="ECO:0007669"/>
    <property type="project" value="InterPro"/>
</dbReference>
<evidence type="ECO:0000313" key="9">
    <source>
        <dbReference type="Proteomes" id="UP001501427"/>
    </source>
</evidence>
<dbReference type="InterPro" id="IPR042171">
    <property type="entry name" value="Acyl-CoA_hotdog"/>
</dbReference>